<keyword evidence="6" id="KW-0325">Glycoprotein</keyword>
<keyword evidence="4" id="KW-1133">Transmembrane helix</keyword>
<evidence type="ECO:0000256" key="3">
    <source>
        <dbReference type="ARBA" id="ARBA00022692"/>
    </source>
</evidence>
<dbReference type="STRING" id="1760988.SAMN02949497_2259"/>
<protein>
    <submittedName>
        <fullName evidence="7">Sulfotransferase family protein</fullName>
    </submittedName>
</protein>
<keyword evidence="3" id="KW-0812">Transmembrane</keyword>
<dbReference type="InterPro" id="IPR027417">
    <property type="entry name" value="P-loop_NTPase"/>
</dbReference>
<dbReference type="GO" id="GO:0016020">
    <property type="term" value="C:membrane"/>
    <property type="evidence" value="ECO:0007669"/>
    <property type="project" value="UniProtKB-SubCell"/>
</dbReference>
<keyword evidence="8" id="KW-1185">Reference proteome</keyword>
<dbReference type="AlphaFoldDB" id="A0A1Y6CXE7"/>
<dbReference type="SUPFAM" id="SSF52540">
    <property type="entry name" value="P-loop containing nucleoside triphosphate hydrolases"/>
    <property type="match status" value="1"/>
</dbReference>
<accession>A0A1Y6CXE7</accession>
<keyword evidence="2 7" id="KW-0808">Transferase</keyword>
<dbReference type="GO" id="GO:0017095">
    <property type="term" value="F:heparan sulfate 6-sulfotransferase activity"/>
    <property type="evidence" value="ECO:0007669"/>
    <property type="project" value="TreeGrafter"/>
</dbReference>
<sequence length="402" mass="45878">MVPLYFLHIPKTAGTSFSSLISSFYEPEVVCPAYLLPQLFGLDKADLIGYRLFRGHFWYGVERYLGFDVDYMTLLRHPFARTQSWYRHVQHDPNAYRHREVVEAGWSFDDFISDTDTQWDFVNAQTLYLAVDLDWARLAADPVDYGRATVRGYARRRDDKTILATAKDRLARMAYVGIAERAVDSAALLCARFGWERAMLPWLNESPNRQQDSNLSQETLAKLHELLRLDLELYQFACELFQERMEQFSRAGTVVGADQGVELKKPLYGTPLPAEQRRCIRICGVYTTGNPRPGERFTVGVEIVNDSGCMLASFGLYPVNIAYHWIAVDTGDMAVFDGERTQFNKPLPTGSVGEYAAHVLAPAAEGRYLLRITLVQEAVAWFDEDDSGVFWEREFVVGRRSD</sequence>
<dbReference type="Gene3D" id="3.40.50.300">
    <property type="entry name" value="P-loop containing nucleotide triphosphate hydrolases"/>
    <property type="match status" value="1"/>
</dbReference>
<comment type="subcellular location">
    <subcellularLocation>
        <location evidence="1">Membrane</location>
        <topology evidence="1">Single-pass membrane protein</topology>
    </subcellularLocation>
</comment>
<evidence type="ECO:0000313" key="7">
    <source>
        <dbReference type="EMBL" id="SMF94920.1"/>
    </source>
</evidence>
<organism evidence="7 8">
    <name type="scientific">Methylomagnum ishizawai</name>
    <dbReference type="NCBI Taxonomy" id="1760988"/>
    <lineage>
        <taxon>Bacteria</taxon>
        <taxon>Pseudomonadati</taxon>
        <taxon>Pseudomonadota</taxon>
        <taxon>Gammaproteobacteria</taxon>
        <taxon>Methylococcales</taxon>
        <taxon>Methylococcaceae</taxon>
        <taxon>Methylomagnum</taxon>
    </lineage>
</organism>
<evidence type="ECO:0000256" key="5">
    <source>
        <dbReference type="ARBA" id="ARBA00023136"/>
    </source>
</evidence>
<evidence type="ECO:0000256" key="6">
    <source>
        <dbReference type="ARBA" id="ARBA00023180"/>
    </source>
</evidence>
<dbReference type="PANTHER" id="PTHR12812:SF0">
    <property type="entry name" value="HEPARAN-SULFATE 6-O-SULFOTRANSFERASE"/>
    <property type="match status" value="1"/>
</dbReference>
<evidence type="ECO:0000256" key="2">
    <source>
        <dbReference type="ARBA" id="ARBA00022679"/>
    </source>
</evidence>
<keyword evidence="5" id="KW-0472">Membrane</keyword>
<evidence type="ECO:0000256" key="4">
    <source>
        <dbReference type="ARBA" id="ARBA00022989"/>
    </source>
</evidence>
<gene>
    <name evidence="7" type="ORF">SAMN02949497_2259</name>
</gene>
<evidence type="ECO:0000256" key="1">
    <source>
        <dbReference type="ARBA" id="ARBA00004167"/>
    </source>
</evidence>
<dbReference type="InterPro" id="IPR010635">
    <property type="entry name" value="Heparan_SO4-6-sulfoTrfase"/>
</dbReference>
<dbReference type="Proteomes" id="UP000192923">
    <property type="component" value="Unassembled WGS sequence"/>
</dbReference>
<dbReference type="EMBL" id="FXAM01000001">
    <property type="protein sequence ID" value="SMF94920.1"/>
    <property type="molecule type" value="Genomic_DNA"/>
</dbReference>
<reference evidence="7 8" key="1">
    <citation type="submission" date="2016-12" db="EMBL/GenBank/DDBJ databases">
        <authorList>
            <person name="Song W.-J."/>
            <person name="Kurnit D.M."/>
        </authorList>
    </citation>
    <scope>NUCLEOTIDE SEQUENCE [LARGE SCALE GENOMIC DNA]</scope>
    <source>
        <strain evidence="7 8">175</strain>
    </source>
</reference>
<proteinExistence type="predicted"/>
<evidence type="ECO:0000313" key="8">
    <source>
        <dbReference type="Proteomes" id="UP000192923"/>
    </source>
</evidence>
<dbReference type="OrthoDB" id="7981249at2"/>
<dbReference type="PANTHER" id="PTHR12812">
    <property type="entry name" value="HEPARAN SULFATE 6-O-SULFOTRANSFERASE 3"/>
    <property type="match status" value="1"/>
</dbReference>
<name>A0A1Y6CXE7_9GAMM</name>